<reference evidence="13" key="1">
    <citation type="submission" date="2020-03" db="EMBL/GenBank/DDBJ databases">
        <title>A high-quality chromosome-level genome assembly of a woody plant with both climbing and erect habits, Rhamnella rubrinervis.</title>
        <authorList>
            <person name="Lu Z."/>
            <person name="Yang Y."/>
            <person name="Zhu X."/>
            <person name="Sun Y."/>
        </authorList>
    </citation>
    <scope>NUCLEOTIDE SEQUENCE</scope>
    <source>
        <strain evidence="13">BYM</strain>
        <tissue evidence="13">Leaf</tissue>
    </source>
</reference>
<evidence type="ECO:0000256" key="5">
    <source>
        <dbReference type="ARBA" id="ARBA00022670"/>
    </source>
</evidence>
<dbReference type="PANTHER" id="PTHR10795">
    <property type="entry name" value="PROPROTEIN CONVERTASE SUBTILISIN/KEXIN"/>
    <property type="match status" value="1"/>
</dbReference>
<evidence type="ECO:0000256" key="1">
    <source>
        <dbReference type="ARBA" id="ARBA00002076"/>
    </source>
</evidence>
<dbReference type="InterPro" id="IPR046450">
    <property type="entry name" value="PA_dom_sf"/>
</dbReference>
<comment type="caution">
    <text evidence="13">The sequence shown here is derived from an EMBL/GenBank/DDBJ whole genome shotgun (WGS) entry which is preliminary data.</text>
</comment>
<name>A0A8K0HMV3_9ROSA</name>
<dbReference type="GO" id="GO:0009610">
    <property type="term" value="P:response to symbiotic fungus"/>
    <property type="evidence" value="ECO:0007669"/>
    <property type="project" value="UniProtKB-ARBA"/>
</dbReference>
<comment type="function">
    <text evidence="1">Required for arbuscular mycorrhiza (AM) development during AM symbiosis with AM fungi (e.g. Glomeromycota intraradices).</text>
</comment>
<gene>
    <name evidence="13" type="ORF">FNV43_RR00434</name>
</gene>
<evidence type="ECO:0000256" key="10">
    <source>
        <dbReference type="PROSITE-ProRule" id="PRU01240"/>
    </source>
</evidence>
<dbReference type="CDD" id="cd02120">
    <property type="entry name" value="PA_subtilisin_like"/>
    <property type="match status" value="1"/>
</dbReference>
<evidence type="ECO:0000256" key="8">
    <source>
        <dbReference type="ARBA" id="ARBA00022825"/>
    </source>
</evidence>
<comment type="similarity">
    <text evidence="3 10">Belongs to the peptidase S8 family.</text>
</comment>
<dbReference type="GO" id="GO:0004252">
    <property type="term" value="F:serine-type endopeptidase activity"/>
    <property type="evidence" value="ECO:0007669"/>
    <property type="project" value="InterPro"/>
</dbReference>
<dbReference type="SUPFAM" id="SSF52743">
    <property type="entry name" value="Subtilisin-like"/>
    <property type="match status" value="1"/>
</dbReference>
<dbReference type="EMBL" id="VOIH02000001">
    <property type="protein sequence ID" value="KAF3455792.1"/>
    <property type="molecule type" value="Genomic_DNA"/>
</dbReference>
<evidence type="ECO:0000256" key="7">
    <source>
        <dbReference type="ARBA" id="ARBA00022801"/>
    </source>
</evidence>
<sequence length="378" mass="40023">MNSLDQFLQSGEESAKMVWILHFIAIGSYAQVVGPLNSTFQSPRDNEGHGSHTLSTAGGNFVELASVFGFGNGTAKGGSPRARIAAYKVCWPPVGGDECFDVDILAAFDVAIHGGVDLLSVSLGGNPTHFFNDSVAIGSFHAVKHGIVVVCSAGNSGPADGTVSNIAPWKITVGASTIDREFPSYVVLANNVTFKGESLSATALPSNKLYPLISPAKAKAANESVAEAVLCKVGTLDLKKVKGKILVCLRGDNARVDKGEQALLAGAVGMVLANNDLSGNEINADPHVLPASHINFTDGYTVHISTSIPQRSKCLSTVLNYCRSPCSNITRASRDPTSSFLKSSRNDLYNCKSQLHLVKMRYSLMSYHPILQLSEALV</sequence>
<evidence type="ECO:0000259" key="12">
    <source>
        <dbReference type="Pfam" id="PF02225"/>
    </source>
</evidence>
<feature type="domain" description="Peptidase S8/S53" evidence="11">
    <location>
        <begin position="40"/>
        <end position="187"/>
    </location>
</feature>
<keyword evidence="4" id="KW-0052">Apoplast</keyword>
<organism evidence="13 14">
    <name type="scientific">Rhamnella rubrinervis</name>
    <dbReference type="NCBI Taxonomy" id="2594499"/>
    <lineage>
        <taxon>Eukaryota</taxon>
        <taxon>Viridiplantae</taxon>
        <taxon>Streptophyta</taxon>
        <taxon>Embryophyta</taxon>
        <taxon>Tracheophyta</taxon>
        <taxon>Spermatophyta</taxon>
        <taxon>Magnoliopsida</taxon>
        <taxon>eudicotyledons</taxon>
        <taxon>Gunneridae</taxon>
        <taxon>Pentapetalae</taxon>
        <taxon>rosids</taxon>
        <taxon>fabids</taxon>
        <taxon>Rosales</taxon>
        <taxon>Rhamnaceae</taxon>
        <taxon>rhamnoid group</taxon>
        <taxon>Rhamneae</taxon>
        <taxon>Rhamnella</taxon>
    </lineage>
</organism>
<comment type="caution">
    <text evidence="10">Lacks conserved residue(s) required for the propagation of feature annotation.</text>
</comment>
<accession>A0A8K0HMV3</accession>
<dbReference type="PROSITE" id="PS51892">
    <property type="entry name" value="SUBTILASE"/>
    <property type="match status" value="1"/>
</dbReference>
<dbReference type="GO" id="GO:0006508">
    <property type="term" value="P:proteolysis"/>
    <property type="evidence" value="ECO:0007669"/>
    <property type="project" value="UniProtKB-KW"/>
</dbReference>
<dbReference type="SUPFAM" id="SSF52025">
    <property type="entry name" value="PA domain"/>
    <property type="match status" value="1"/>
</dbReference>
<protein>
    <submittedName>
        <fullName evidence="13">Uncharacterized protein</fullName>
    </submittedName>
</protein>
<dbReference type="InterPro" id="IPR036852">
    <property type="entry name" value="Peptidase_S8/S53_dom_sf"/>
</dbReference>
<keyword evidence="7" id="KW-0378">Hydrolase</keyword>
<evidence type="ECO:0000256" key="9">
    <source>
        <dbReference type="ARBA" id="ARBA00023180"/>
    </source>
</evidence>
<comment type="subcellular location">
    <subcellularLocation>
        <location evidence="2">Secreted</location>
        <location evidence="2">Extracellular space</location>
        <location evidence="2">Apoplast</location>
    </subcellularLocation>
</comment>
<evidence type="ECO:0000313" key="14">
    <source>
        <dbReference type="Proteomes" id="UP000796880"/>
    </source>
</evidence>
<keyword evidence="14" id="KW-1185">Reference proteome</keyword>
<dbReference type="Pfam" id="PF02225">
    <property type="entry name" value="PA"/>
    <property type="match status" value="1"/>
</dbReference>
<dbReference type="Gene3D" id="3.50.30.30">
    <property type="match status" value="1"/>
</dbReference>
<evidence type="ECO:0000259" key="11">
    <source>
        <dbReference type="Pfam" id="PF00082"/>
    </source>
</evidence>
<dbReference type="Proteomes" id="UP000796880">
    <property type="component" value="Unassembled WGS sequence"/>
</dbReference>
<evidence type="ECO:0000256" key="4">
    <source>
        <dbReference type="ARBA" id="ARBA00022523"/>
    </source>
</evidence>
<evidence type="ECO:0000256" key="2">
    <source>
        <dbReference type="ARBA" id="ARBA00004271"/>
    </source>
</evidence>
<evidence type="ECO:0000256" key="6">
    <source>
        <dbReference type="ARBA" id="ARBA00022729"/>
    </source>
</evidence>
<dbReference type="Pfam" id="PF00082">
    <property type="entry name" value="Peptidase_S8"/>
    <property type="match status" value="1"/>
</dbReference>
<dbReference type="GO" id="GO:0048046">
    <property type="term" value="C:apoplast"/>
    <property type="evidence" value="ECO:0007669"/>
    <property type="project" value="UniProtKB-SubCell"/>
</dbReference>
<dbReference type="FunFam" id="3.50.30.30:FF:000005">
    <property type="entry name" value="subtilisin-like protease SBT1.5"/>
    <property type="match status" value="1"/>
</dbReference>
<evidence type="ECO:0000313" key="13">
    <source>
        <dbReference type="EMBL" id="KAF3455792.1"/>
    </source>
</evidence>
<dbReference type="Gene3D" id="3.40.50.200">
    <property type="entry name" value="Peptidase S8/S53 domain"/>
    <property type="match status" value="1"/>
</dbReference>
<dbReference type="InterPro" id="IPR045051">
    <property type="entry name" value="SBT"/>
</dbReference>
<keyword evidence="9" id="KW-0325">Glycoprotein</keyword>
<feature type="domain" description="PA" evidence="12">
    <location>
        <begin position="228"/>
        <end position="300"/>
    </location>
</feature>
<keyword evidence="8" id="KW-0720">Serine protease</keyword>
<dbReference type="AlphaFoldDB" id="A0A8K0HMV3"/>
<keyword evidence="5" id="KW-0645">Protease</keyword>
<dbReference type="InterPro" id="IPR000209">
    <property type="entry name" value="Peptidase_S8/S53_dom"/>
</dbReference>
<keyword evidence="6" id="KW-0732">Signal</keyword>
<proteinExistence type="inferred from homology"/>
<dbReference type="InterPro" id="IPR003137">
    <property type="entry name" value="PA_domain"/>
</dbReference>
<dbReference type="OrthoDB" id="1713958at2759"/>
<evidence type="ECO:0000256" key="3">
    <source>
        <dbReference type="ARBA" id="ARBA00011073"/>
    </source>
</evidence>